<feature type="compositionally biased region" description="Basic and acidic residues" evidence="4">
    <location>
        <begin position="140"/>
        <end position="149"/>
    </location>
</feature>
<protein>
    <recommendedName>
        <fullName evidence="5">CCHC-type domain-containing protein</fullName>
    </recommendedName>
</protein>
<feature type="region of interest" description="Disordered" evidence="4">
    <location>
        <begin position="929"/>
        <end position="1037"/>
    </location>
</feature>
<feature type="compositionally biased region" description="Low complexity" evidence="4">
    <location>
        <begin position="256"/>
        <end position="268"/>
    </location>
</feature>
<evidence type="ECO:0000256" key="1">
    <source>
        <dbReference type="ARBA" id="ARBA00022664"/>
    </source>
</evidence>
<dbReference type="InterPro" id="IPR036875">
    <property type="entry name" value="Znf_CCHC_sf"/>
</dbReference>
<dbReference type="GO" id="GO:0003676">
    <property type="term" value="F:nucleic acid binding"/>
    <property type="evidence" value="ECO:0007669"/>
    <property type="project" value="InterPro"/>
</dbReference>
<feature type="compositionally biased region" description="Basic and acidic residues" evidence="4">
    <location>
        <begin position="161"/>
        <end position="181"/>
    </location>
</feature>
<feature type="region of interest" description="Disordered" evidence="4">
    <location>
        <begin position="1"/>
        <end position="463"/>
    </location>
</feature>
<dbReference type="SUPFAM" id="SSF57756">
    <property type="entry name" value="Retrovirus zinc finger-like domains"/>
    <property type="match status" value="1"/>
</dbReference>
<keyword evidence="2" id="KW-0862">Zinc</keyword>
<dbReference type="GO" id="GO:0008270">
    <property type="term" value="F:zinc ion binding"/>
    <property type="evidence" value="ECO:0007669"/>
    <property type="project" value="UniProtKB-KW"/>
</dbReference>
<dbReference type="EMBL" id="AJIL01000018">
    <property type="protein sequence ID" value="KNF03250.1"/>
    <property type="molecule type" value="Genomic_DNA"/>
</dbReference>
<feature type="compositionally biased region" description="Polar residues" evidence="4">
    <location>
        <begin position="357"/>
        <end position="388"/>
    </location>
</feature>
<dbReference type="Pfam" id="PF00098">
    <property type="entry name" value="zf-CCHC"/>
    <property type="match status" value="1"/>
</dbReference>
<feature type="region of interest" description="Disordered" evidence="4">
    <location>
        <begin position="678"/>
        <end position="714"/>
    </location>
</feature>
<keyword evidence="2" id="KW-0479">Metal-binding</keyword>
<dbReference type="AlphaFoldDB" id="A0A0L0VW63"/>
<keyword evidence="3" id="KW-0175">Coiled coil</keyword>
<dbReference type="GO" id="GO:0006397">
    <property type="term" value="P:mRNA processing"/>
    <property type="evidence" value="ECO:0007669"/>
    <property type="project" value="UniProtKB-KW"/>
</dbReference>
<feature type="compositionally biased region" description="Low complexity" evidence="4">
    <location>
        <begin position="932"/>
        <end position="956"/>
    </location>
</feature>
<feature type="compositionally biased region" description="Basic and acidic residues" evidence="4">
    <location>
        <begin position="959"/>
        <end position="970"/>
    </location>
</feature>
<dbReference type="Gene3D" id="3.90.20.10">
    <property type="match status" value="1"/>
</dbReference>
<comment type="caution">
    <text evidence="6">The sequence shown here is derived from an EMBL/GenBank/DDBJ whole genome shotgun (WGS) entry which is preliminary data.</text>
</comment>
<feature type="compositionally biased region" description="Polar residues" evidence="4">
    <location>
        <begin position="200"/>
        <end position="210"/>
    </location>
</feature>
<evidence type="ECO:0000256" key="4">
    <source>
        <dbReference type="SAM" id="MobiDB-lite"/>
    </source>
</evidence>
<evidence type="ECO:0000259" key="5">
    <source>
        <dbReference type="PROSITE" id="PS50158"/>
    </source>
</evidence>
<feature type="compositionally biased region" description="Polar residues" evidence="4">
    <location>
        <begin position="688"/>
        <end position="714"/>
    </location>
</feature>
<dbReference type="InterPro" id="IPR001878">
    <property type="entry name" value="Znf_CCHC"/>
</dbReference>
<evidence type="ECO:0000256" key="2">
    <source>
        <dbReference type="PROSITE-ProRule" id="PRU00047"/>
    </source>
</evidence>
<evidence type="ECO:0000313" key="6">
    <source>
        <dbReference type="EMBL" id="KNF03250.1"/>
    </source>
</evidence>
<dbReference type="Gene3D" id="4.10.60.10">
    <property type="entry name" value="Zinc finger, CCHC-type"/>
    <property type="match status" value="1"/>
</dbReference>
<feature type="compositionally biased region" description="Acidic residues" evidence="4">
    <location>
        <begin position="1008"/>
        <end position="1023"/>
    </location>
</feature>
<keyword evidence="7" id="KW-1185">Reference proteome</keyword>
<dbReference type="Proteomes" id="UP000054564">
    <property type="component" value="Unassembled WGS sequence"/>
</dbReference>
<reference evidence="7" key="1">
    <citation type="submission" date="2014-03" db="EMBL/GenBank/DDBJ databases">
        <title>The Genome Sequence of Puccinia striiformis f. sp. tritici PST-78.</title>
        <authorList>
            <consortium name="The Broad Institute Genome Sequencing Platform"/>
            <person name="Cuomo C."/>
            <person name="Hulbert S."/>
            <person name="Chen X."/>
            <person name="Walker B."/>
            <person name="Young S.K."/>
            <person name="Zeng Q."/>
            <person name="Gargeya S."/>
            <person name="Fitzgerald M."/>
            <person name="Haas B."/>
            <person name="Abouelleil A."/>
            <person name="Alvarado L."/>
            <person name="Arachchi H.M."/>
            <person name="Berlin A.M."/>
            <person name="Chapman S.B."/>
            <person name="Goldberg J."/>
            <person name="Griggs A."/>
            <person name="Gujja S."/>
            <person name="Hansen M."/>
            <person name="Howarth C."/>
            <person name="Imamovic A."/>
            <person name="Larimer J."/>
            <person name="McCowan C."/>
            <person name="Montmayeur A."/>
            <person name="Murphy C."/>
            <person name="Neiman D."/>
            <person name="Pearson M."/>
            <person name="Priest M."/>
            <person name="Roberts A."/>
            <person name="Saif S."/>
            <person name="Shea T."/>
            <person name="Sisk P."/>
            <person name="Sykes S."/>
            <person name="Wortman J."/>
            <person name="Nusbaum C."/>
            <person name="Birren B."/>
        </authorList>
    </citation>
    <scope>NUCLEOTIDE SEQUENCE [LARGE SCALE GENOMIC DNA]</scope>
    <source>
        <strain evidence="7">race PST-78</strain>
    </source>
</reference>
<evidence type="ECO:0000256" key="3">
    <source>
        <dbReference type="SAM" id="Coils"/>
    </source>
</evidence>
<gene>
    <name evidence="6" type="ORF">PSTG_03514</name>
</gene>
<keyword evidence="1" id="KW-0507">mRNA processing</keyword>
<feature type="coiled-coil region" evidence="3">
    <location>
        <begin position="637"/>
        <end position="678"/>
    </location>
</feature>
<sequence length="1134" mass="126402">MPSHLRNGRDLSGEQRRRYVKAGLPHPSGQRPVQRVEGQPPISQPSSDEGPGSESRSSSDPGQLPSHLFGVKIGNVDPSASSGGPSDRTAVGSNAVGGEKNLEPLGNYPPNGLNPSSSCRQSTTRDVHQHVPLPVVHVRRGQEDQRPGSHEGGPNPSYLESRAHQSRHEPRRIDGRVRELASRSGDGYHVPSKANHQRTDSPGDQDSCPSNGAVLSPGRRSDGLPGSYPGASNGSTSLIDLVSPPDQSELGVRTGSKSSAELRSTSSSTRNGRVKLRESSSAARAVPELRPELRTGSELSAGREPSSGPELRDELRASPELRAELLDAVAAKPQPSYVRAPQTPSTTAGLSRYFTPSGPSLQRPSESSSRPKGQISLQPQRISSTPATSPQPLPSSTPARWKLGGIQEEKEESPTSRQHCQSLRGRGCLLESGESTREDAKNSKQDEYSKQESSQSTPSPVDPYINLSFNPALEQLSDASQKEFLLSNINNRLVHDNPFLIEDKLQKLFSTFLSDLSGTVDAFPGTLLESCVEKLSSTINSSILELIKSEITPMLINSILSHLRGSGGEKNSSLDICQTESLKDLINEKIDCLQDIININDGQQKTDMDIMRREMSEMEHRLFNNFSSITNQINDLNNNENNRFEQVKRRLGDANSQIENLNSEVHLLSNKILSMDREPPPHLKYNNPIMNSTQQPSNPIESSQNSQSEGTEVRQQGIVVQTQHTSNAQETKAVVEVFEEFPLINHHNVDLDMRQELWKGIPKTNEWEKFSGEYPYNHELWLKNTDVVVEDYLLLDHMVLSRMTTILTDSAKSWYLGLRDKNKDKSWAWWKNQFRIQWGTENWKSKMQHEFETDHYSYDNKKIHKWFSTQRERLRAYQPELSEYLVCAKVMRQCPGNLEHAIKSRCKKESTQMSYEEMVVIAQDILERAMKPNRNNPSSNNQVNMRSSWKNNNSSNRPDYNKSDAEKKQADSSQPAKPKTNPCHFCGQDGHFSRECPKKRNRINNVGMEEEDGDQPEKDDEESSGQQSENDEPSKQDDTFVAAITNDGTSDPFGNWSLGNFAIECEPDMELSIAEIQAEAQQPQSWDDSQPVAHIEDARLMKCKPDKGKAHLIGKANLTIIRPCNISNLTGETT</sequence>
<name>A0A0L0VW63_9BASI</name>
<dbReference type="PROSITE" id="PS50158">
    <property type="entry name" value="ZF_CCHC"/>
    <property type="match status" value="1"/>
</dbReference>
<feature type="compositionally biased region" description="Basic and acidic residues" evidence="4">
    <location>
        <begin position="434"/>
        <end position="450"/>
    </location>
</feature>
<feature type="compositionally biased region" description="Basic and acidic residues" evidence="4">
    <location>
        <begin position="310"/>
        <end position="325"/>
    </location>
</feature>
<feature type="domain" description="CCHC-type" evidence="5">
    <location>
        <begin position="983"/>
        <end position="998"/>
    </location>
</feature>
<organism evidence="6 7">
    <name type="scientific">Puccinia striiformis f. sp. tritici PST-78</name>
    <dbReference type="NCBI Taxonomy" id="1165861"/>
    <lineage>
        <taxon>Eukaryota</taxon>
        <taxon>Fungi</taxon>
        <taxon>Dikarya</taxon>
        <taxon>Basidiomycota</taxon>
        <taxon>Pucciniomycotina</taxon>
        <taxon>Pucciniomycetes</taxon>
        <taxon>Pucciniales</taxon>
        <taxon>Pucciniaceae</taxon>
        <taxon>Puccinia</taxon>
    </lineage>
</organism>
<keyword evidence="2" id="KW-0863">Zinc-finger</keyword>
<dbReference type="SMART" id="SM00343">
    <property type="entry name" value="ZnF_C2HC"/>
    <property type="match status" value="1"/>
</dbReference>
<evidence type="ECO:0000313" key="7">
    <source>
        <dbReference type="Proteomes" id="UP000054564"/>
    </source>
</evidence>
<feature type="compositionally biased region" description="Low complexity" evidence="4">
    <location>
        <begin position="103"/>
        <end position="118"/>
    </location>
</feature>
<feature type="compositionally biased region" description="Basic and acidic residues" evidence="4">
    <location>
        <begin position="7"/>
        <end position="17"/>
    </location>
</feature>
<accession>A0A0L0VW63</accession>
<dbReference type="OrthoDB" id="10680231at2759"/>
<proteinExistence type="predicted"/>